<evidence type="ECO:0000256" key="6">
    <source>
        <dbReference type="ARBA" id="ARBA00023136"/>
    </source>
</evidence>
<reference evidence="11" key="1">
    <citation type="submission" date="2020-10" db="EMBL/GenBank/DDBJ databases">
        <authorList>
            <person name="Gilroy R."/>
        </authorList>
    </citation>
    <scope>NUCLEOTIDE SEQUENCE</scope>
    <source>
        <strain evidence="11">ChiGjej1B1-19959</strain>
    </source>
</reference>
<dbReference type="Pfam" id="PF08478">
    <property type="entry name" value="POTRA_1"/>
    <property type="match status" value="1"/>
</dbReference>
<evidence type="ECO:0000259" key="10">
    <source>
        <dbReference type="PROSITE" id="PS51779"/>
    </source>
</evidence>
<keyword evidence="3" id="KW-0132">Cell division</keyword>
<keyword evidence="5 9" id="KW-1133">Transmembrane helix</keyword>
<dbReference type="InterPro" id="IPR013685">
    <property type="entry name" value="POTRA_FtsQ_type"/>
</dbReference>
<reference evidence="11" key="2">
    <citation type="journal article" date="2021" name="PeerJ">
        <title>Extensive microbial diversity within the chicken gut microbiome revealed by metagenomics and culture.</title>
        <authorList>
            <person name="Gilroy R."/>
            <person name="Ravi A."/>
            <person name="Getino M."/>
            <person name="Pursley I."/>
            <person name="Horton D.L."/>
            <person name="Alikhan N.F."/>
            <person name="Baker D."/>
            <person name="Gharbi K."/>
            <person name="Hall N."/>
            <person name="Watson M."/>
            <person name="Adriaenssens E.M."/>
            <person name="Foster-Nyarko E."/>
            <person name="Jarju S."/>
            <person name="Secka A."/>
            <person name="Antonio M."/>
            <person name="Oren A."/>
            <person name="Chaudhuri R.R."/>
            <person name="La Ragione R."/>
            <person name="Hildebrand F."/>
            <person name="Pallen M.J."/>
        </authorList>
    </citation>
    <scope>NUCLEOTIDE SEQUENCE</scope>
    <source>
        <strain evidence="11">ChiGjej1B1-19959</strain>
    </source>
</reference>
<comment type="subcellular location">
    <subcellularLocation>
        <location evidence="1">Membrane</location>
    </subcellularLocation>
</comment>
<evidence type="ECO:0000313" key="12">
    <source>
        <dbReference type="Proteomes" id="UP000824071"/>
    </source>
</evidence>
<keyword evidence="7" id="KW-0131">Cell cycle</keyword>
<evidence type="ECO:0000256" key="5">
    <source>
        <dbReference type="ARBA" id="ARBA00022989"/>
    </source>
</evidence>
<dbReference type="EMBL" id="DVMW01000032">
    <property type="protein sequence ID" value="HIU36012.1"/>
    <property type="molecule type" value="Genomic_DNA"/>
</dbReference>
<dbReference type="PROSITE" id="PS51779">
    <property type="entry name" value="POTRA"/>
    <property type="match status" value="1"/>
</dbReference>
<comment type="caution">
    <text evidence="11">The sequence shown here is derived from an EMBL/GenBank/DDBJ whole genome shotgun (WGS) entry which is preliminary data.</text>
</comment>
<dbReference type="PANTHER" id="PTHR37820">
    <property type="entry name" value="CELL DIVISION PROTEIN DIVIB"/>
    <property type="match status" value="1"/>
</dbReference>
<feature type="domain" description="POTRA" evidence="10">
    <location>
        <begin position="47"/>
        <end position="116"/>
    </location>
</feature>
<dbReference type="PANTHER" id="PTHR37820:SF1">
    <property type="entry name" value="CELL DIVISION PROTEIN FTSQ"/>
    <property type="match status" value="1"/>
</dbReference>
<accession>A0A9D1LES2</accession>
<dbReference type="Gene3D" id="3.10.20.310">
    <property type="entry name" value="membrane protein fhac"/>
    <property type="match status" value="1"/>
</dbReference>
<keyword evidence="6 9" id="KW-0472">Membrane</keyword>
<evidence type="ECO:0000256" key="4">
    <source>
        <dbReference type="ARBA" id="ARBA00022692"/>
    </source>
</evidence>
<dbReference type="AlphaFoldDB" id="A0A9D1LES2"/>
<keyword evidence="2" id="KW-1003">Cell membrane</keyword>
<name>A0A9D1LES2_9FIRM</name>
<protein>
    <submittedName>
        <fullName evidence="11">FtsQ-type POTRA domain-containing protein</fullName>
    </submittedName>
</protein>
<dbReference type="InterPro" id="IPR050487">
    <property type="entry name" value="FtsQ_DivIB"/>
</dbReference>
<dbReference type="GO" id="GO:0051301">
    <property type="term" value="P:cell division"/>
    <property type="evidence" value="ECO:0007669"/>
    <property type="project" value="UniProtKB-KW"/>
</dbReference>
<proteinExistence type="predicted"/>
<evidence type="ECO:0000256" key="9">
    <source>
        <dbReference type="SAM" id="Phobius"/>
    </source>
</evidence>
<keyword evidence="4 9" id="KW-0812">Transmembrane</keyword>
<evidence type="ECO:0000256" key="3">
    <source>
        <dbReference type="ARBA" id="ARBA00022618"/>
    </source>
</evidence>
<dbReference type="GO" id="GO:0005886">
    <property type="term" value="C:plasma membrane"/>
    <property type="evidence" value="ECO:0007669"/>
    <property type="project" value="TreeGrafter"/>
</dbReference>
<evidence type="ECO:0000256" key="8">
    <source>
        <dbReference type="SAM" id="MobiDB-lite"/>
    </source>
</evidence>
<evidence type="ECO:0000256" key="1">
    <source>
        <dbReference type="ARBA" id="ARBA00004370"/>
    </source>
</evidence>
<dbReference type="Proteomes" id="UP000824071">
    <property type="component" value="Unassembled WGS sequence"/>
</dbReference>
<dbReference type="InterPro" id="IPR034746">
    <property type="entry name" value="POTRA"/>
</dbReference>
<gene>
    <name evidence="11" type="ORF">IAC53_05330</name>
</gene>
<evidence type="ECO:0000313" key="11">
    <source>
        <dbReference type="EMBL" id="HIU36012.1"/>
    </source>
</evidence>
<organism evidence="11 12">
    <name type="scientific">Candidatus Fimenecus excrementigallinarum</name>
    <dbReference type="NCBI Taxonomy" id="2840816"/>
    <lineage>
        <taxon>Bacteria</taxon>
        <taxon>Bacillati</taxon>
        <taxon>Bacillota</taxon>
        <taxon>Clostridia</taxon>
        <taxon>Candidatus Fimenecus</taxon>
    </lineage>
</organism>
<sequence>MLSNDERRQARALAAKRKRRRRRIFWGVLLSVLLLAAGVTLCLTVFFKISAVTVTGDEVYAPEQVVEASGIALGENLFLLRAGDAAEQIEATLPYVETAEISRSLSCTVTIHVTRATAAAALDNGDSYTLLSASGKVLEDGVMSVGEDVMLLSAGEVRTRVPGDTVEFAGEHTLEDLQQTLAAFSEAGFTGVTALDLQTHTNIRAVYKGRITLELGAASSLADKMAFIKATLERSEQTDPTFAGTFDFTIENRAYRNAATEPVPTTVPAQTAAEGDGPDASSETTLQAATVTTAPA</sequence>
<evidence type="ECO:0000256" key="2">
    <source>
        <dbReference type="ARBA" id="ARBA00022475"/>
    </source>
</evidence>
<evidence type="ECO:0000256" key="7">
    <source>
        <dbReference type="ARBA" id="ARBA00023306"/>
    </source>
</evidence>
<feature type="region of interest" description="Disordered" evidence="8">
    <location>
        <begin position="259"/>
        <end position="296"/>
    </location>
</feature>
<feature type="compositionally biased region" description="Polar residues" evidence="8">
    <location>
        <begin position="281"/>
        <end position="296"/>
    </location>
</feature>
<feature type="transmembrane region" description="Helical" evidence="9">
    <location>
        <begin position="24"/>
        <end position="47"/>
    </location>
</feature>